<evidence type="ECO:0000313" key="3">
    <source>
        <dbReference type="EMBL" id="RKN46905.1"/>
    </source>
</evidence>
<dbReference type="EMBL" id="RBAL01000001">
    <property type="protein sequence ID" value="RKN46905.1"/>
    <property type="molecule type" value="Genomic_DNA"/>
</dbReference>
<comment type="caution">
    <text evidence="3">The sequence shown here is derived from an EMBL/GenBank/DDBJ whole genome shotgun (WGS) entry which is preliminary data.</text>
</comment>
<dbReference type="PANTHER" id="PTHR46825">
    <property type="entry name" value="D-ALANYL-D-ALANINE-CARBOXYPEPTIDASE/ENDOPEPTIDASE AMPH"/>
    <property type="match status" value="1"/>
</dbReference>
<dbReference type="RefSeq" id="WP_120674548.1">
    <property type="nucleotide sequence ID" value="NZ_RBAL01000001.1"/>
</dbReference>
<reference evidence="3 4" key="1">
    <citation type="journal article" date="2014" name="Int. J. Syst. Evol. Microbiol.">
        <title>Streptomyces hoynatensis sp. nov., isolated from deep marine sediment.</title>
        <authorList>
            <person name="Veyisoglu A."/>
            <person name="Sahin N."/>
        </authorList>
    </citation>
    <scope>NUCLEOTIDE SEQUENCE [LARGE SCALE GENOMIC DNA]</scope>
    <source>
        <strain evidence="3 4">KCTC 29097</strain>
    </source>
</reference>
<evidence type="ECO:0000313" key="4">
    <source>
        <dbReference type="Proteomes" id="UP000272474"/>
    </source>
</evidence>
<evidence type="ECO:0000256" key="1">
    <source>
        <dbReference type="SAM" id="SignalP"/>
    </source>
</evidence>
<proteinExistence type="predicted"/>
<feature type="domain" description="Beta-lactamase-related" evidence="2">
    <location>
        <begin position="38"/>
        <end position="366"/>
    </location>
</feature>
<dbReference type="GO" id="GO:0016787">
    <property type="term" value="F:hydrolase activity"/>
    <property type="evidence" value="ECO:0007669"/>
    <property type="project" value="UniProtKB-KW"/>
</dbReference>
<keyword evidence="4" id="KW-1185">Reference proteome</keyword>
<dbReference type="SUPFAM" id="SSF56601">
    <property type="entry name" value="beta-lactamase/transpeptidase-like"/>
    <property type="match status" value="1"/>
</dbReference>
<feature type="chain" id="PRO_5017251460" evidence="1">
    <location>
        <begin position="27"/>
        <end position="388"/>
    </location>
</feature>
<keyword evidence="3" id="KW-0378">Hydrolase</keyword>
<sequence>MRRRLAALGAALGAAAVLASGLSAAAAPGPGLLQRDAAALHAAGAVGVAAVLDTPSGTQTAHSGTADLRTGAPVFPEAHYRAGSTTKTFIATVVLQLVGEGRLSLDDTVESRLPGLVSGNGNDGSRITIRQLLQHTSGLPNYTSVREVFPAGYSAAEYYAHRFRHYEAEELVAGAMRLPPRFEPGTDWAYSNTNYILAGLIIERVTGHSWEEEVRDRIIRPLGLTGTYAPGDDPVLPPPAVHGYHTYEEDGRTVDTTLFNATAADASGALISTPRDINRFFGALIGGRLLEGPELAEMLHTHPIPGEPGRGYGLGIETTPLSCGGFYWHHGGNALGYESEDGITVDGDRAVTVSVNSYDAADTARQDAVDAGVRTLIDDALCAGRTAD</sequence>
<evidence type="ECO:0000259" key="2">
    <source>
        <dbReference type="Pfam" id="PF00144"/>
    </source>
</evidence>
<accession>A0A3A9ZFG6</accession>
<keyword evidence="1" id="KW-0732">Signal</keyword>
<organism evidence="3 4">
    <name type="scientific">Streptomyces hoynatensis</name>
    <dbReference type="NCBI Taxonomy" id="1141874"/>
    <lineage>
        <taxon>Bacteria</taxon>
        <taxon>Bacillati</taxon>
        <taxon>Actinomycetota</taxon>
        <taxon>Actinomycetes</taxon>
        <taxon>Kitasatosporales</taxon>
        <taxon>Streptomycetaceae</taxon>
        <taxon>Streptomyces</taxon>
    </lineage>
</organism>
<dbReference type="Pfam" id="PF00144">
    <property type="entry name" value="Beta-lactamase"/>
    <property type="match status" value="1"/>
</dbReference>
<dbReference type="InterPro" id="IPR001466">
    <property type="entry name" value="Beta-lactam-related"/>
</dbReference>
<gene>
    <name evidence="3" type="ORF">D7294_01470</name>
</gene>
<dbReference type="OrthoDB" id="5177574at2"/>
<dbReference type="InterPro" id="IPR012338">
    <property type="entry name" value="Beta-lactam/transpept-like"/>
</dbReference>
<dbReference type="Proteomes" id="UP000272474">
    <property type="component" value="Unassembled WGS sequence"/>
</dbReference>
<dbReference type="PANTHER" id="PTHR46825:SF7">
    <property type="entry name" value="D-ALANYL-D-ALANINE CARBOXYPEPTIDASE"/>
    <property type="match status" value="1"/>
</dbReference>
<feature type="signal peptide" evidence="1">
    <location>
        <begin position="1"/>
        <end position="26"/>
    </location>
</feature>
<dbReference type="AlphaFoldDB" id="A0A3A9ZFG6"/>
<dbReference type="Gene3D" id="3.40.710.10">
    <property type="entry name" value="DD-peptidase/beta-lactamase superfamily"/>
    <property type="match status" value="1"/>
</dbReference>
<name>A0A3A9ZFG6_9ACTN</name>
<dbReference type="InterPro" id="IPR050491">
    <property type="entry name" value="AmpC-like"/>
</dbReference>
<protein>
    <submittedName>
        <fullName evidence="3">Class A beta-lactamase-related serine hydrolase</fullName>
    </submittedName>
</protein>